<organism evidence="1 2">
    <name type="scientific">Panagrolaimus sp. PS1159</name>
    <dbReference type="NCBI Taxonomy" id="55785"/>
    <lineage>
        <taxon>Eukaryota</taxon>
        <taxon>Metazoa</taxon>
        <taxon>Ecdysozoa</taxon>
        <taxon>Nematoda</taxon>
        <taxon>Chromadorea</taxon>
        <taxon>Rhabditida</taxon>
        <taxon>Tylenchina</taxon>
        <taxon>Panagrolaimomorpha</taxon>
        <taxon>Panagrolaimoidea</taxon>
        <taxon>Panagrolaimidae</taxon>
        <taxon>Panagrolaimus</taxon>
    </lineage>
</organism>
<sequence>MIGNARREVPKIDRNPSYPNNCDHCKIGFEDATLYDLHRGYHGYDNPFKCNRCGETCSSAVAFNLHLWRVKHD</sequence>
<proteinExistence type="predicted"/>
<accession>A0AC35FG05</accession>
<evidence type="ECO:0000313" key="2">
    <source>
        <dbReference type="WBParaSite" id="PS1159_v2.g17092.t1"/>
    </source>
</evidence>
<protein>
    <submittedName>
        <fullName evidence="2">C2H2-type domain-containing protein</fullName>
    </submittedName>
</protein>
<dbReference type="Proteomes" id="UP000887580">
    <property type="component" value="Unplaced"/>
</dbReference>
<name>A0AC35FG05_9BILA</name>
<dbReference type="WBParaSite" id="PS1159_v2.g17092.t1">
    <property type="protein sequence ID" value="PS1159_v2.g17092.t1"/>
    <property type="gene ID" value="PS1159_v2.g17092"/>
</dbReference>
<evidence type="ECO:0000313" key="1">
    <source>
        <dbReference type="Proteomes" id="UP000887580"/>
    </source>
</evidence>
<reference evidence="2" key="1">
    <citation type="submission" date="2022-11" db="UniProtKB">
        <authorList>
            <consortium name="WormBaseParasite"/>
        </authorList>
    </citation>
    <scope>IDENTIFICATION</scope>
</reference>